<sequence length="297" mass="34489">MKSARDSDYIPVNTSIDEQTNTLSFKPHITQRLTQLEHPKTSLDHEIFHTLRESYDDRSSPTARSVTSLTNLDYALWLEAGKHAHKPTYAKSLDGKPPINYNIWRNYRHYYTGINNNSTRRVHSQSRLNEEAAFKYPIIIPAPSQLGENHLRQFFEANRKELFQNQSHFRMALVQADNDEKMLRMLSLKSQQRNPPISSDIAEPSRLSNISSMNKPTSASTLRTRRPPPQNSLNVSPEFNPRYKFGSGKKFVMKDNHPSIEKVKFERELKMAISFHRELKRAKEGNEKSLYARHQPV</sequence>
<reference evidence="2" key="1">
    <citation type="submission" date="2021-02" db="EMBL/GenBank/DDBJ databases">
        <authorList>
            <person name="Nowell W R."/>
        </authorList>
    </citation>
    <scope>NUCLEOTIDE SEQUENCE</scope>
</reference>
<evidence type="ECO:0000256" key="1">
    <source>
        <dbReference type="SAM" id="MobiDB-lite"/>
    </source>
</evidence>
<evidence type="ECO:0000313" key="3">
    <source>
        <dbReference type="EMBL" id="CAF3988628.1"/>
    </source>
</evidence>
<dbReference type="Proteomes" id="UP000663864">
    <property type="component" value="Unassembled WGS sequence"/>
</dbReference>
<comment type="caution">
    <text evidence="2">The sequence shown here is derived from an EMBL/GenBank/DDBJ whole genome shotgun (WGS) entry which is preliminary data.</text>
</comment>
<proteinExistence type="predicted"/>
<feature type="region of interest" description="Disordered" evidence="1">
    <location>
        <begin position="190"/>
        <end position="239"/>
    </location>
</feature>
<protein>
    <submittedName>
        <fullName evidence="2">Uncharacterized protein</fullName>
    </submittedName>
</protein>
<evidence type="ECO:0000313" key="4">
    <source>
        <dbReference type="Proteomes" id="UP000663864"/>
    </source>
</evidence>
<feature type="compositionally biased region" description="Polar residues" evidence="1">
    <location>
        <begin position="206"/>
        <end position="222"/>
    </location>
</feature>
<dbReference type="EMBL" id="CAJOBD010004293">
    <property type="protein sequence ID" value="CAF3988628.1"/>
    <property type="molecule type" value="Genomic_DNA"/>
</dbReference>
<dbReference type="AlphaFoldDB" id="A0A813QFQ6"/>
<gene>
    <name evidence="3" type="ORF">JBS370_LOCUS25594</name>
    <name evidence="2" type="ORF">ZHD862_LOCUS610</name>
</gene>
<accession>A0A813QFQ6</accession>
<name>A0A813QFQ6_9BILA</name>
<dbReference type="EMBL" id="CAJNOT010000009">
    <property type="protein sequence ID" value="CAF0766413.1"/>
    <property type="molecule type" value="Genomic_DNA"/>
</dbReference>
<dbReference type="Proteomes" id="UP000663836">
    <property type="component" value="Unassembled WGS sequence"/>
</dbReference>
<organism evidence="2 4">
    <name type="scientific">Rotaria sordida</name>
    <dbReference type="NCBI Taxonomy" id="392033"/>
    <lineage>
        <taxon>Eukaryota</taxon>
        <taxon>Metazoa</taxon>
        <taxon>Spiralia</taxon>
        <taxon>Gnathifera</taxon>
        <taxon>Rotifera</taxon>
        <taxon>Eurotatoria</taxon>
        <taxon>Bdelloidea</taxon>
        <taxon>Philodinida</taxon>
        <taxon>Philodinidae</taxon>
        <taxon>Rotaria</taxon>
    </lineage>
</organism>
<evidence type="ECO:0000313" key="2">
    <source>
        <dbReference type="EMBL" id="CAF0766413.1"/>
    </source>
</evidence>